<proteinExistence type="predicted"/>
<evidence type="ECO:0000313" key="2">
    <source>
        <dbReference type="EMBL" id="OGY41178.1"/>
    </source>
</evidence>
<evidence type="ECO:0000256" key="1">
    <source>
        <dbReference type="SAM" id="Phobius"/>
    </source>
</evidence>
<protein>
    <submittedName>
        <fullName evidence="2">Uncharacterized protein</fullName>
    </submittedName>
</protein>
<organism evidence="2 3">
    <name type="scientific">Candidatus Buchananbacteria bacterium RBG_13_36_9</name>
    <dbReference type="NCBI Taxonomy" id="1797530"/>
    <lineage>
        <taxon>Bacteria</taxon>
        <taxon>Candidatus Buchananiibacteriota</taxon>
    </lineage>
</organism>
<dbReference type="Proteomes" id="UP000176498">
    <property type="component" value="Unassembled WGS sequence"/>
</dbReference>
<comment type="caution">
    <text evidence="2">The sequence shown here is derived from an EMBL/GenBank/DDBJ whole genome shotgun (WGS) entry which is preliminary data.</text>
</comment>
<keyword evidence="1" id="KW-0472">Membrane</keyword>
<sequence>MLIAKYAITKFNQSWKSLVKTTGQIIKDLISKKYYSGGLVICFMLLAWLINLEMAIFLTLFAVFLLFSWENKVLAIFALIFLFSYPFFLLAQNEAIAERLALYAYYLLALALCLQIIKNLKNRSQL</sequence>
<feature type="transmembrane region" description="Helical" evidence="1">
    <location>
        <begin position="73"/>
        <end position="91"/>
    </location>
</feature>
<name>A0A1G1XMD6_9BACT</name>
<evidence type="ECO:0000313" key="3">
    <source>
        <dbReference type="Proteomes" id="UP000176498"/>
    </source>
</evidence>
<feature type="transmembrane region" description="Helical" evidence="1">
    <location>
        <begin position="100"/>
        <end position="117"/>
    </location>
</feature>
<gene>
    <name evidence="2" type="ORF">A2Y82_01900</name>
</gene>
<keyword evidence="1" id="KW-0812">Transmembrane</keyword>
<keyword evidence="1" id="KW-1133">Transmembrane helix</keyword>
<accession>A0A1G1XMD6</accession>
<dbReference type="AlphaFoldDB" id="A0A1G1XMD6"/>
<dbReference type="EMBL" id="MHHZ01000021">
    <property type="protein sequence ID" value="OGY41178.1"/>
    <property type="molecule type" value="Genomic_DNA"/>
</dbReference>
<feature type="transmembrane region" description="Helical" evidence="1">
    <location>
        <begin position="34"/>
        <end position="67"/>
    </location>
</feature>
<reference evidence="2 3" key="1">
    <citation type="journal article" date="2016" name="Nat. Commun.">
        <title>Thousands of microbial genomes shed light on interconnected biogeochemical processes in an aquifer system.</title>
        <authorList>
            <person name="Anantharaman K."/>
            <person name="Brown C.T."/>
            <person name="Hug L.A."/>
            <person name="Sharon I."/>
            <person name="Castelle C.J."/>
            <person name="Probst A.J."/>
            <person name="Thomas B.C."/>
            <person name="Singh A."/>
            <person name="Wilkins M.J."/>
            <person name="Karaoz U."/>
            <person name="Brodie E.L."/>
            <person name="Williams K.H."/>
            <person name="Hubbard S.S."/>
            <person name="Banfield J.F."/>
        </authorList>
    </citation>
    <scope>NUCLEOTIDE SEQUENCE [LARGE SCALE GENOMIC DNA]</scope>
</reference>